<name>A0A9P4PNA5_9PLEO</name>
<accession>A0A9P4PNA5</accession>
<evidence type="ECO:0000313" key="4">
    <source>
        <dbReference type="Proteomes" id="UP000799764"/>
    </source>
</evidence>
<keyword evidence="4" id="KW-1185">Reference proteome</keyword>
<dbReference type="Proteomes" id="UP000799764">
    <property type="component" value="Unassembled WGS sequence"/>
</dbReference>
<feature type="signal peptide" evidence="2">
    <location>
        <begin position="1"/>
        <end position="25"/>
    </location>
</feature>
<evidence type="ECO:0000256" key="1">
    <source>
        <dbReference type="SAM" id="MobiDB-lite"/>
    </source>
</evidence>
<evidence type="ECO:0000256" key="2">
    <source>
        <dbReference type="SAM" id="SignalP"/>
    </source>
</evidence>
<feature type="compositionally biased region" description="Low complexity" evidence="1">
    <location>
        <begin position="883"/>
        <end position="900"/>
    </location>
</feature>
<sequence length="900" mass="98783">MSAMKVKIHTILLACSAFAFRYAAAGTIPPDMDLEVTPDPMIDQSILGSLAANGAKTHAASCRWTNCKENCPPGFVEVPRDQGEKGEIISEHTVCAGSNSRTKFCCPPSPDMTKCYWRGFSNSGRCTPGCEIRKNNRGAEVGTSKAGCTKSGYQSVCCTTPQSEEAMAGVLAYYQCGWYSAAKFPKNEKRELCAEPGKSFACPANRPSFIASSNLGFGGEVACLEGLRSYCCSKDVLPVFKNCAWQRSCPNDQIRVAVRSDGGKDAAFCCAGETLQQRKKPPPEPKPEPKPDPEPLSTRIALFRGYVDYWMDRRLGEHACPLILRPPILDWDKHPLGIVPQSSLDATTEPEAVSPLEATADYTPGGMCVKAWAAISDFLHVVTKAARDTYVGDELKLMYEILDQKLKKQPDCQGCKLSDFIGFADDHPYLNTTSMIYSFLEEPGMSLGEVQCTPEPGHHAAASVIEDTWLNSDAAALQRRIIDPDLDPKDRAEWPVNNPSPTPAILPQTGLPLVTFGRVMEAIQHGRLTLHYAMWHYYEDRVNNRLRPGPSLELAYWIGQTPGQIPSPAEESNLRLAELRDPRNTLNNPHILDRWVILHLHLDESNWMLSSMFSEHQVAAPNDPMQTTTRTFTNIASISIYHAQAWLPNYDVAGNAFMWTVAGQDTGRNGRNGRRVLNCRNGLAYSLGQQYPTIPVGPGPIVSERRLVDPGWAPGSAPAWVFTNLYNQGYLGFSGIEPILNRPRGIARIDHYTPPEYDLNITSVNDGFRPRSHGHDGPEDATRMIGWQNDEDVGRATPWNSPFIIRRSGNGRMVRRPVTELPTFPSGTQNPLIAPPPPAPAPNGPAPPPPPPGRGPWNMQPHYLLPISKPGGYVDEGDTVQELNSTSNLTSIASASALAS</sequence>
<dbReference type="AlphaFoldDB" id="A0A9P4PNA5"/>
<feature type="region of interest" description="Disordered" evidence="1">
    <location>
        <begin position="819"/>
        <end position="900"/>
    </location>
</feature>
<evidence type="ECO:0000313" key="3">
    <source>
        <dbReference type="EMBL" id="KAF2446283.1"/>
    </source>
</evidence>
<keyword evidence="2" id="KW-0732">Signal</keyword>
<feature type="chain" id="PRO_5040471897" evidence="2">
    <location>
        <begin position="26"/>
        <end position="900"/>
    </location>
</feature>
<feature type="compositionally biased region" description="Basic and acidic residues" evidence="1">
    <location>
        <begin position="281"/>
        <end position="293"/>
    </location>
</feature>
<proteinExistence type="predicted"/>
<feature type="compositionally biased region" description="Pro residues" evidence="1">
    <location>
        <begin position="833"/>
        <end position="854"/>
    </location>
</feature>
<reference evidence="3" key="1">
    <citation type="journal article" date="2020" name="Stud. Mycol.">
        <title>101 Dothideomycetes genomes: a test case for predicting lifestyles and emergence of pathogens.</title>
        <authorList>
            <person name="Haridas S."/>
            <person name="Albert R."/>
            <person name="Binder M."/>
            <person name="Bloem J."/>
            <person name="Labutti K."/>
            <person name="Salamov A."/>
            <person name="Andreopoulos B."/>
            <person name="Baker S."/>
            <person name="Barry K."/>
            <person name="Bills G."/>
            <person name="Bluhm B."/>
            <person name="Cannon C."/>
            <person name="Castanera R."/>
            <person name="Culley D."/>
            <person name="Daum C."/>
            <person name="Ezra D."/>
            <person name="Gonzalez J."/>
            <person name="Henrissat B."/>
            <person name="Kuo A."/>
            <person name="Liang C."/>
            <person name="Lipzen A."/>
            <person name="Lutzoni F."/>
            <person name="Magnuson J."/>
            <person name="Mondo S."/>
            <person name="Nolan M."/>
            <person name="Ohm R."/>
            <person name="Pangilinan J."/>
            <person name="Park H.-J."/>
            <person name="Ramirez L."/>
            <person name="Alfaro M."/>
            <person name="Sun H."/>
            <person name="Tritt A."/>
            <person name="Yoshinaga Y."/>
            <person name="Zwiers L.-H."/>
            <person name="Turgeon B."/>
            <person name="Goodwin S."/>
            <person name="Spatafora J."/>
            <person name="Crous P."/>
            <person name="Grigoriev I."/>
        </authorList>
    </citation>
    <scope>NUCLEOTIDE SEQUENCE</scope>
    <source>
        <strain evidence="3">CBS 690.94</strain>
    </source>
</reference>
<comment type="caution">
    <text evidence="3">The sequence shown here is derived from an EMBL/GenBank/DDBJ whole genome shotgun (WGS) entry which is preliminary data.</text>
</comment>
<feature type="region of interest" description="Disordered" evidence="1">
    <location>
        <begin position="276"/>
        <end position="296"/>
    </location>
</feature>
<dbReference type="OrthoDB" id="3800228at2759"/>
<gene>
    <name evidence="3" type="ORF">P171DRAFT_512093</name>
</gene>
<protein>
    <submittedName>
        <fullName evidence="3">Uncharacterized protein</fullName>
    </submittedName>
</protein>
<organism evidence="3 4">
    <name type="scientific">Karstenula rhodostoma CBS 690.94</name>
    <dbReference type="NCBI Taxonomy" id="1392251"/>
    <lineage>
        <taxon>Eukaryota</taxon>
        <taxon>Fungi</taxon>
        <taxon>Dikarya</taxon>
        <taxon>Ascomycota</taxon>
        <taxon>Pezizomycotina</taxon>
        <taxon>Dothideomycetes</taxon>
        <taxon>Pleosporomycetidae</taxon>
        <taxon>Pleosporales</taxon>
        <taxon>Massarineae</taxon>
        <taxon>Didymosphaeriaceae</taxon>
        <taxon>Karstenula</taxon>
    </lineage>
</organism>
<dbReference type="EMBL" id="MU001498">
    <property type="protein sequence ID" value="KAF2446283.1"/>
    <property type="molecule type" value="Genomic_DNA"/>
</dbReference>